<comment type="caution">
    <text evidence="2">The sequence shown here is derived from an EMBL/GenBank/DDBJ whole genome shotgun (WGS) entry which is preliminary data.</text>
</comment>
<evidence type="ECO:0000313" key="3">
    <source>
        <dbReference type="Proteomes" id="UP000759537"/>
    </source>
</evidence>
<gene>
    <name evidence="2" type="ORF">DFH94DRAFT_801491</name>
</gene>
<dbReference type="AlphaFoldDB" id="A0A9P5MT20"/>
<evidence type="ECO:0000256" key="1">
    <source>
        <dbReference type="SAM" id="MobiDB-lite"/>
    </source>
</evidence>
<name>A0A9P5MT20_9AGAM</name>
<sequence>MLHKTPLPIPIPIPPSLSLLSPASTPGPLMSDLLVPEPRLEPGVRTGSSSRHRQRASHAATSRIFPFPFIGIRTVHENEATPVTLRLTYVPTRISVMTTTLAVTRSTMEGMNRKFWAIIALLPYTLSSPSHYWGRGLRCTAIRVRLSVARRYAPSESGRREINRGGKGFGSESGLDVAHAQATDGVMRQKRTKSQGSQPVASLALALVMPVLGLARTLGFRTCVPIRPHVFPVYSKGELTVMRRKWKNWQFHWLHNTMFADSRRQSRR</sequence>
<dbReference type="Proteomes" id="UP000759537">
    <property type="component" value="Unassembled WGS sequence"/>
</dbReference>
<reference evidence="2" key="2">
    <citation type="journal article" date="2020" name="Nat. Commun.">
        <title>Large-scale genome sequencing of mycorrhizal fungi provides insights into the early evolution of symbiotic traits.</title>
        <authorList>
            <person name="Miyauchi S."/>
            <person name="Kiss E."/>
            <person name="Kuo A."/>
            <person name="Drula E."/>
            <person name="Kohler A."/>
            <person name="Sanchez-Garcia M."/>
            <person name="Morin E."/>
            <person name="Andreopoulos B."/>
            <person name="Barry K.W."/>
            <person name="Bonito G."/>
            <person name="Buee M."/>
            <person name="Carver A."/>
            <person name="Chen C."/>
            <person name="Cichocki N."/>
            <person name="Clum A."/>
            <person name="Culley D."/>
            <person name="Crous P.W."/>
            <person name="Fauchery L."/>
            <person name="Girlanda M."/>
            <person name="Hayes R.D."/>
            <person name="Keri Z."/>
            <person name="LaButti K."/>
            <person name="Lipzen A."/>
            <person name="Lombard V."/>
            <person name="Magnuson J."/>
            <person name="Maillard F."/>
            <person name="Murat C."/>
            <person name="Nolan M."/>
            <person name="Ohm R.A."/>
            <person name="Pangilinan J."/>
            <person name="Pereira M.F."/>
            <person name="Perotto S."/>
            <person name="Peter M."/>
            <person name="Pfister S."/>
            <person name="Riley R."/>
            <person name="Sitrit Y."/>
            <person name="Stielow J.B."/>
            <person name="Szollosi G."/>
            <person name="Zifcakova L."/>
            <person name="Stursova M."/>
            <person name="Spatafora J.W."/>
            <person name="Tedersoo L."/>
            <person name="Vaario L.M."/>
            <person name="Yamada A."/>
            <person name="Yan M."/>
            <person name="Wang P."/>
            <person name="Xu J."/>
            <person name="Bruns T."/>
            <person name="Baldrian P."/>
            <person name="Vilgalys R."/>
            <person name="Dunand C."/>
            <person name="Henrissat B."/>
            <person name="Grigoriev I.V."/>
            <person name="Hibbett D."/>
            <person name="Nagy L.G."/>
            <person name="Martin F.M."/>
        </authorList>
    </citation>
    <scope>NUCLEOTIDE SEQUENCE</scope>
    <source>
        <strain evidence="2">Prilba</strain>
    </source>
</reference>
<organism evidence="2 3">
    <name type="scientific">Russula ochroleuca</name>
    <dbReference type="NCBI Taxonomy" id="152965"/>
    <lineage>
        <taxon>Eukaryota</taxon>
        <taxon>Fungi</taxon>
        <taxon>Dikarya</taxon>
        <taxon>Basidiomycota</taxon>
        <taxon>Agaricomycotina</taxon>
        <taxon>Agaricomycetes</taxon>
        <taxon>Russulales</taxon>
        <taxon>Russulaceae</taxon>
        <taxon>Russula</taxon>
    </lineage>
</organism>
<reference evidence="2" key="1">
    <citation type="submission" date="2019-10" db="EMBL/GenBank/DDBJ databases">
        <authorList>
            <consortium name="DOE Joint Genome Institute"/>
            <person name="Kuo A."/>
            <person name="Miyauchi S."/>
            <person name="Kiss E."/>
            <person name="Drula E."/>
            <person name="Kohler A."/>
            <person name="Sanchez-Garcia M."/>
            <person name="Andreopoulos B."/>
            <person name="Barry K.W."/>
            <person name="Bonito G."/>
            <person name="Buee M."/>
            <person name="Carver A."/>
            <person name="Chen C."/>
            <person name="Cichocki N."/>
            <person name="Clum A."/>
            <person name="Culley D."/>
            <person name="Crous P.W."/>
            <person name="Fauchery L."/>
            <person name="Girlanda M."/>
            <person name="Hayes R."/>
            <person name="Keri Z."/>
            <person name="LaButti K."/>
            <person name="Lipzen A."/>
            <person name="Lombard V."/>
            <person name="Magnuson J."/>
            <person name="Maillard F."/>
            <person name="Morin E."/>
            <person name="Murat C."/>
            <person name="Nolan M."/>
            <person name="Ohm R."/>
            <person name="Pangilinan J."/>
            <person name="Pereira M."/>
            <person name="Perotto S."/>
            <person name="Peter M."/>
            <person name="Riley R."/>
            <person name="Sitrit Y."/>
            <person name="Stielow B."/>
            <person name="Szollosi G."/>
            <person name="Zifcakova L."/>
            <person name="Stursova M."/>
            <person name="Spatafora J.W."/>
            <person name="Tedersoo L."/>
            <person name="Vaario L.-M."/>
            <person name="Yamada A."/>
            <person name="Yan M."/>
            <person name="Wang P."/>
            <person name="Xu J."/>
            <person name="Bruns T."/>
            <person name="Baldrian P."/>
            <person name="Vilgalys R."/>
            <person name="Henrissat B."/>
            <person name="Grigoriev I.V."/>
            <person name="Hibbett D."/>
            <person name="Nagy L.G."/>
            <person name="Martin F.M."/>
        </authorList>
    </citation>
    <scope>NUCLEOTIDE SEQUENCE</scope>
    <source>
        <strain evidence="2">Prilba</strain>
    </source>
</reference>
<dbReference type="EMBL" id="WHVB01000012">
    <property type="protein sequence ID" value="KAF8477914.1"/>
    <property type="molecule type" value="Genomic_DNA"/>
</dbReference>
<accession>A0A9P5MT20</accession>
<proteinExistence type="predicted"/>
<keyword evidence="3" id="KW-1185">Reference proteome</keyword>
<protein>
    <submittedName>
        <fullName evidence="2">Uncharacterized protein</fullName>
    </submittedName>
</protein>
<feature type="region of interest" description="Disordered" evidence="1">
    <location>
        <begin position="38"/>
        <end position="59"/>
    </location>
</feature>
<evidence type="ECO:0000313" key="2">
    <source>
        <dbReference type="EMBL" id="KAF8477914.1"/>
    </source>
</evidence>